<reference evidence="1 2" key="1">
    <citation type="submission" date="2014-10" db="EMBL/GenBank/DDBJ databases">
        <title>Draft genome sequence of Actinoplanes utahensis NRRL 12052.</title>
        <authorList>
            <person name="Velasco-Bucheli B."/>
            <person name="del Cerro C."/>
            <person name="Hormigo D."/>
            <person name="Garcia J.L."/>
            <person name="Acebal C."/>
            <person name="Arroyo M."/>
            <person name="de la Mata I."/>
        </authorList>
    </citation>
    <scope>NUCLEOTIDE SEQUENCE [LARGE SCALE GENOMIC DNA]</scope>
    <source>
        <strain evidence="1 2">NRRL 12052</strain>
    </source>
</reference>
<dbReference type="Proteomes" id="UP000054537">
    <property type="component" value="Unassembled WGS sequence"/>
</dbReference>
<evidence type="ECO:0000313" key="1">
    <source>
        <dbReference type="EMBL" id="KHD72077.1"/>
    </source>
</evidence>
<accession>A0A0A6WWK4</accession>
<comment type="caution">
    <text evidence="1">The sequence shown here is derived from an EMBL/GenBank/DDBJ whole genome shotgun (WGS) entry which is preliminary data.</text>
</comment>
<sequence length="276" mass="29047">MEYAVRKVDGLSFVSLPAAAAAVAGLPPGERLNGLLRACGVRFHASPYDRFVAAPVVALAGIGGLLFDWEPDDPADTVRLHELTGPLPVESLRRAVRNAGGASAFFTYLNPRDRSLAELGDTALRLGHRSVLHAAAATVLIAGHTSAVEHELATQRDLVHLSRLTVNRTMAQSDPPLRIADAELLPAADEIMRMIRQRLPAAGGASLDELECRNALFPAAKASVVLLSGTMRNLMKVAASGVAKEAELGGLASRLSAHITALCRLPDEVSGPPTAP</sequence>
<dbReference type="EMBL" id="JRTT01000140">
    <property type="protein sequence ID" value="KHD72077.1"/>
    <property type="molecule type" value="Genomic_DNA"/>
</dbReference>
<protein>
    <submittedName>
        <fullName evidence="1">Uncharacterized protein</fullName>
    </submittedName>
</protein>
<dbReference type="AlphaFoldDB" id="A0A0A6WWK4"/>
<name>A0A0A6WWK4_ACTUT</name>
<keyword evidence="2" id="KW-1185">Reference proteome</keyword>
<dbReference type="STRING" id="1869.MB27_42300"/>
<organism evidence="1 2">
    <name type="scientific">Actinoplanes utahensis</name>
    <dbReference type="NCBI Taxonomy" id="1869"/>
    <lineage>
        <taxon>Bacteria</taxon>
        <taxon>Bacillati</taxon>
        <taxon>Actinomycetota</taxon>
        <taxon>Actinomycetes</taxon>
        <taxon>Micromonosporales</taxon>
        <taxon>Micromonosporaceae</taxon>
        <taxon>Actinoplanes</taxon>
    </lineage>
</organism>
<gene>
    <name evidence="1" type="ORF">MB27_42300</name>
</gene>
<proteinExistence type="predicted"/>
<evidence type="ECO:0000313" key="2">
    <source>
        <dbReference type="Proteomes" id="UP000054537"/>
    </source>
</evidence>